<dbReference type="InterPro" id="IPR032610">
    <property type="entry name" value="DUF2172"/>
</dbReference>
<protein>
    <submittedName>
        <fullName evidence="5">DUF4910 domain-containing protein</fullName>
    </submittedName>
</protein>
<accession>A0A5C8IHI9</accession>
<feature type="domain" description="UCP01524 winged helix-turn-helix" evidence="3">
    <location>
        <begin position="362"/>
        <end position="437"/>
    </location>
</feature>
<feature type="binding site" evidence="1">
    <location>
        <position position="329"/>
    </location>
    <ligand>
        <name>Zn(2+)</name>
        <dbReference type="ChEBI" id="CHEBI:29105"/>
    </ligand>
</feature>
<dbReference type="Gene3D" id="3.40.630.10">
    <property type="entry name" value="Zn peptidases"/>
    <property type="match status" value="1"/>
</dbReference>
<dbReference type="InterPro" id="IPR032589">
    <property type="entry name" value="DUF4910"/>
</dbReference>
<name>A0A5C8IHI9_9BACT</name>
<gene>
    <name evidence="5" type="ORF">FVR03_23610</name>
</gene>
<dbReference type="PIRSF" id="PIRSF015244">
    <property type="entry name" value="UCP015244"/>
    <property type="match status" value="1"/>
</dbReference>
<dbReference type="AlphaFoldDB" id="A0A5C8IHI9"/>
<evidence type="ECO:0000256" key="1">
    <source>
        <dbReference type="PIRSR" id="PIRSR015244-50"/>
    </source>
</evidence>
<dbReference type="OrthoDB" id="9765654at2"/>
<feature type="binding site" evidence="1">
    <location>
        <position position="193"/>
    </location>
    <ligand>
        <name>Zn(2+)</name>
        <dbReference type="ChEBI" id="CHEBI:29105"/>
    </ligand>
</feature>
<feature type="domain" description="DUF2172" evidence="2">
    <location>
        <begin position="73"/>
        <end position="164"/>
    </location>
</feature>
<dbReference type="InterPro" id="IPR012353">
    <property type="entry name" value="UCP015244"/>
</dbReference>
<feature type="binding site" evidence="1">
    <location>
        <position position="199"/>
    </location>
    <ligand>
        <name>Zn(2+)</name>
        <dbReference type="ChEBI" id="CHEBI:29105"/>
    </ligand>
</feature>
<dbReference type="Pfam" id="PF16221">
    <property type="entry name" value="HTH_47"/>
    <property type="match status" value="1"/>
</dbReference>
<dbReference type="Gene3D" id="3.50.30.90">
    <property type="match status" value="1"/>
</dbReference>
<dbReference type="InterPro" id="IPR036388">
    <property type="entry name" value="WH-like_DNA-bd_sf"/>
</dbReference>
<dbReference type="InterPro" id="IPR032622">
    <property type="entry name" value="UCP01524_HTH"/>
</dbReference>
<keyword evidence="1" id="KW-0479">Metal-binding</keyword>
<evidence type="ECO:0000259" key="2">
    <source>
        <dbReference type="Pfam" id="PF09940"/>
    </source>
</evidence>
<keyword evidence="6" id="KW-1185">Reference proteome</keyword>
<dbReference type="GO" id="GO:0046872">
    <property type="term" value="F:metal ion binding"/>
    <property type="evidence" value="ECO:0007669"/>
    <property type="project" value="UniProtKB-KW"/>
</dbReference>
<dbReference type="Pfam" id="PF09940">
    <property type="entry name" value="DUF2172"/>
    <property type="match status" value="1"/>
</dbReference>
<feature type="domain" description="DUF4910" evidence="4">
    <location>
        <begin position="23"/>
        <end position="360"/>
    </location>
</feature>
<sequence length="440" mass="49279">MKPTLPLPEIEEATSAIVGEEMHALVAKLFPVCRSITGNGVRQTLQILQDYIPLVVHEVPSGTPVFDWVVPKEWNIQDAYLLNEAGEKVVDFAANNLHVLNYSTPINKQLPLQELKKHLFSLPEQPDLIPYKTSYYKPNWGFCLPDRQLQTLEEGLYTAVIDATLEDGSLTYGELYLPGETEDEVLVSSHVCHPSICNDNLSGIAVATFLARELAGRKNRYSYRFIFIPATIGAITWLSQNENRLANIRHGLVLTLLGDEASFTYKRTREGNFEIDEVVEHVLQACGKGYQLIDFFPYGYDERQFCSPGFNLPVGCLMRSQHGEFPEYHTSADNLEFVKAGSLAESVALLLEVTQVLEQNRKYRNTNPKCEPKLGKRGLYDSIAGSGDWKSREMAMFWLLNLSDGQHSLLAIAKRSGIAFSTIAEVAAVLQQHALLEPVT</sequence>
<comment type="caution">
    <text evidence="5">The sequence shown here is derived from an EMBL/GenBank/DDBJ whole genome shotgun (WGS) entry which is preliminary data.</text>
</comment>
<dbReference type="CDD" id="cd05644">
    <property type="entry name" value="M28_like"/>
    <property type="match status" value="1"/>
</dbReference>
<dbReference type="Gene3D" id="1.10.10.10">
    <property type="entry name" value="Winged helix-like DNA-binding domain superfamily/Winged helix DNA-binding domain"/>
    <property type="match status" value="1"/>
</dbReference>
<comment type="cofactor">
    <cofactor evidence="1">
        <name>Zn(2+)</name>
        <dbReference type="ChEBI" id="CHEBI:29105"/>
    </cofactor>
    <text evidence="1">Binds 1 zinc ion per subunit.</text>
</comment>
<dbReference type="RefSeq" id="WP_147924237.1">
    <property type="nucleotide sequence ID" value="NZ_VRTY01000177.1"/>
</dbReference>
<keyword evidence="1" id="KW-0862">Zinc</keyword>
<reference evidence="5 6" key="1">
    <citation type="submission" date="2019-08" db="EMBL/GenBank/DDBJ databases">
        <authorList>
            <person name="Shi S."/>
        </authorList>
    </citation>
    <scope>NUCLEOTIDE SEQUENCE [LARGE SCALE GENOMIC DNA]</scope>
    <source>
        <strain evidence="5 6">GY10130</strain>
    </source>
</reference>
<dbReference type="Pfam" id="PF16254">
    <property type="entry name" value="DUF4910"/>
    <property type="match status" value="1"/>
</dbReference>
<evidence type="ECO:0000313" key="5">
    <source>
        <dbReference type="EMBL" id="TXK21068.1"/>
    </source>
</evidence>
<dbReference type="SUPFAM" id="SSF53187">
    <property type="entry name" value="Zn-dependent exopeptidases"/>
    <property type="match status" value="1"/>
</dbReference>
<evidence type="ECO:0000259" key="4">
    <source>
        <dbReference type="Pfam" id="PF16254"/>
    </source>
</evidence>
<organism evidence="5 6">
    <name type="scientific">Pontibacter qinzhouensis</name>
    <dbReference type="NCBI Taxonomy" id="2603253"/>
    <lineage>
        <taxon>Bacteria</taxon>
        <taxon>Pseudomonadati</taxon>
        <taxon>Bacteroidota</taxon>
        <taxon>Cytophagia</taxon>
        <taxon>Cytophagales</taxon>
        <taxon>Hymenobacteraceae</taxon>
        <taxon>Pontibacter</taxon>
    </lineage>
</organism>
<proteinExistence type="predicted"/>
<dbReference type="EMBL" id="VRTY01000177">
    <property type="protein sequence ID" value="TXK21068.1"/>
    <property type="molecule type" value="Genomic_DNA"/>
</dbReference>
<evidence type="ECO:0000259" key="3">
    <source>
        <dbReference type="Pfam" id="PF16221"/>
    </source>
</evidence>
<evidence type="ECO:0000313" key="6">
    <source>
        <dbReference type="Proteomes" id="UP000321926"/>
    </source>
</evidence>
<dbReference type="Proteomes" id="UP000321926">
    <property type="component" value="Unassembled WGS sequence"/>
</dbReference>